<keyword evidence="3 6" id="KW-0863">Zinc-finger</keyword>
<dbReference type="PROSITE" id="PS00518">
    <property type="entry name" value="ZF_RING_1"/>
    <property type="match status" value="1"/>
</dbReference>
<dbReference type="InterPro" id="IPR033489">
    <property type="entry name" value="RBBP6"/>
</dbReference>
<dbReference type="SMART" id="SM01180">
    <property type="entry name" value="DWNN"/>
    <property type="match status" value="1"/>
</dbReference>
<evidence type="ECO:0000313" key="11">
    <source>
        <dbReference type="EMBL" id="PWA63268.1"/>
    </source>
</evidence>
<dbReference type="Gene3D" id="3.30.40.10">
    <property type="entry name" value="Zinc/RING finger domain, C3HC4 (zinc finger)"/>
    <property type="match status" value="1"/>
</dbReference>
<dbReference type="GO" id="GO:0061630">
    <property type="term" value="F:ubiquitin protein ligase activity"/>
    <property type="evidence" value="ECO:0007669"/>
    <property type="project" value="InterPro"/>
</dbReference>
<dbReference type="CDD" id="cd16620">
    <property type="entry name" value="vRING-HC-C4C4_RBBP6"/>
    <property type="match status" value="1"/>
</dbReference>
<name>A0A2U1MPT7_ARTAN</name>
<evidence type="ECO:0000256" key="6">
    <source>
        <dbReference type="PROSITE-ProRule" id="PRU00047"/>
    </source>
</evidence>
<dbReference type="InterPro" id="IPR013083">
    <property type="entry name" value="Znf_RING/FYVE/PHD"/>
</dbReference>
<evidence type="ECO:0000256" key="1">
    <source>
        <dbReference type="ARBA" id="ARBA00004123"/>
    </source>
</evidence>
<dbReference type="InterPro" id="IPR001841">
    <property type="entry name" value="Znf_RING"/>
</dbReference>
<protein>
    <submittedName>
        <fullName evidence="11">DWNN domain-containing protein</fullName>
    </submittedName>
</protein>
<evidence type="ECO:0000256" key="5">
    <source>
        <dbReference type="ARBA" id="ARBA00023242"/>
    </source>
</evidence>
<gene>
    <name evidence="11" type="ORF">CTI12_AA355450</name>
</gene>
<feature type="compositionally biased region" description="Basic and acidic residues" evidence="7">
    <location>
        <begin position="527"/>
        <end position="582"/>
    </location>
</feature>
<dbReference type="PANTHER" id="PTHR15439">
    <property type="entry name" value="RETINOBLASTOMA-BINDING PROTEIN 6"/>
    <property type="match status" value="1"/>
</dbReference>
<organism evidence="11 12">
    <name type="scientific">Artemisia annua</name>
    <name type="common">Sweet wormwood</name>
    <dbReference type="NCBI Taxonomy" id="35608"/>
    <lineage>
        <taxon>Eukaryota</taxon>
        <taxon>Viridiplantae</taxon>
        <taxon>Streptophyta</taxon>
        <taxon>Embryophyta</taxon>
        <taxon>Tracheophyta</taxon>
        <taxon>Spermatophyta</taxon>
        <taxon>Magnoliopsida</taxon>
        <taxon>eudicotyledons</taxon>
        <taxon>Gunneridae</taxon>
        <taxon>Pentapetalae</taxon>
        <taxon>asterids</taxon>
        <taxon>campanulids</taxon>
        <taxon>Asterales</taxon>
        <taxon>Asteraceae</taxon>
        <taxon>Asteroideae</taxon>
        <taxon>Anthemideae</taxon>
        <taxon>Artemisiinae</taxon>
        <taxon>Artemisia</taxon>
    </lineage>
</organism>
<comment type="subcellular location">
    <subcellularLocation>
        <location evidence="1">Nucleus</location>
    </subcellularLocation>
</comment>
<dbReference type="EMBL" id="PKPP01004675">
    <property type="protein sequence ID" value="PWA63268.1"/>
    <property type="molecule type" value="Genomic_DNA"/>
</dbReference>
<dbReference type="GO" id="GO:0016567">
    <property type="term" value="P:protein ubiquitination"/>
    <property type="evidence" value="ECO:0007669"/>
    <property type="project" value="InterPro"/>
</dbReference>
<feature type="compositionally biased region" description="Basic and acidic residues" evidence="7">
    <location>
        <begin position="468"/>
        <end position="505"/>
    </location>
</feature>
<dbReference type="Proteomes" id="UP000245207">
    <property type="component" value="Unassembled WGS sequence"/>
</dbReference>
<dbReference type="Pfam" id="PF00098">
    <property type="entry name" value="zf-CCHC"/>
    <property type="match status" value="1"/>
</dbReference>
<dbReference type="GO" id="GO:0008270">
    <property type="term" value="F:zinc ion binding"/>
    <property type="evidence" value="ECO:0007669"/>
    <property type="project" value="UniProtKB-KW"/>
</dbReference>
<dbReference type="GO" id="GO:0006397">
    <property type="term" value="P:mRNA processing"/>
    <property type="evidence" value="ECO:0007669"/>
    <property type="project" value="InterPro"/>
</dbReference>
<dbReference type="InterPro" id="IPR017907">
    <property type="entry name" value="Znf_RING_CS"/>
</dbReference>
<evidence type="ECO:0000259" key="8">
    <source>
        <dbReference type="PROSITE" id="PS50089"/>
    </source>
</evidence>
<dbReference type="SUPFAM" id="SSF57756">
    <property type="entry name" value="Retrovirus zinc finger-like domains"/>
    <property type="match status" value="1"/>
</dbReference>
<evidence type="ECO:0000259" key="10">
    <source>
        <dbReference type="PROSITE" id="PS51282"/>
    </source>
</evidence>
<evidence type="ECO:0000259" key="9">
    <source>
        <dbReference type="PROSITE" id="PS50158"/>
    </source>
</evidence>
<dbReference type="OrthoDB" id="106784at2759"/>
<keyword evidence="12" id="KW-1185">Reference proteome</keyword>
<comment type="caution">
    <text evidence="11">The sequence shown here is derived from an EMBL/GenBank/DDBJ whole genome shotgun (WGS) entry which is preliminary data.</text>
</comment>
<dbReference type="SMART" id="SM00184">
    <property type="entry name" value="RING"/>
    <property type="match status" value="1"/>
</dbReference>
<feature type="region of interest" description="Disordered" evidence="7">
    <location>
        <begin position="451"/>
        <end position="582"/>
    </location>
</feature>
<keyword evidence="4" id="KW-0862">Zinc</keyword>
<dbReference type="Gene3D" id="4.10.60.10">
    <property type="entry name" value="Zinc finger, CCHC-type"/>
    <property type="match status" value="1"/>
</dbReference>
<dbReference type="PROSITE" id="PS50089">
    <property type="entry name" value="ZF_RING_2"/>
    <property type="match status" value="1"/>
</dbReference>
<dbReference type="AlphaFoldDB" id="A0A2U1MPT7"/>
<reference evidence="11 12" key="1">
    <citation type="journal article" date="2018" name="Mol. Plant">
        <title>The genome of Artemisia annua provides insight into the evolution of Asteraceae family and artemisinin biosynthesis.</title>
        <authorList>
            <person name="Shen Q."/>
            <person name="Zhang L."/>
            <person name="Liao Z."/>
            <person name="Wang S."/>
            <person name="Yan T."/>
            <person name="Shi P."/>
            <person name="Liu M."/>
            <person name="Fu X."/>
            <person name="Pan Q."/>
            <person name="Wang Y."/>
            <person name="Lv Z."/>
            <person name="Lu X."/>
            <person name="Zhang F."/>
            <person name="Jiang W."/>
            <person name="Ma Y."/>
            <person name="Chen M."/>
            <person name="Hao X."/>
            <person name="Li L."/>
            <person name="Tang Y."/>
            <person name="Lv G."/>
            <person name="Zhou Y."/>
            <person name="Sun X."/>
            <person name="Brodelius P.E."/>
            <person name="Rose J.K.C."/>
            <person name="Tang K."/>
        </authorList>
    </citation>
    <scope>NUCLEOTIDE SEQUENCE [LARGE SCALE GENOMIC DNA]</scope>
    <source>
        <strain evidence="12">cv. Huhao1</strain>
        <tissue evidence="11">Leaf</tissue>
    </source>
</reference>
<dbReference type="SUPFAM" id="SSF57850">
    <property type="entry name" value="RING/U-box"/>
    <property type="match status" value="1"/>
</dbReference>
<feature type="domain" description="CCHC-type" evidence="9">
    <location>
        <begin position="345"/>
        <end position="359"/>
    </location>
</feature>
<accession>A0A2U1MPT7</accession>
<dbReference type="GO" id="GO:0003676">
    <property type="term" value="F:nucleic acid binding"/>
    <property type="evidence" value="ECO:0007669"/>
    <property type="project" value="InterPro"/>
</dbReference>
<evidence type="ECO:0000256" key="4">
    <source>
        <dbReference type="ARBA" id="ARBA00022833"/>
    </source>
</evidence>
<sequence>MSIRFKFRSSVNFDTIELNNKPYISVASLRSKIMNQKKLCNKDFDLVFYDDVTGQEYNDDEFKLASGSSVIIKRVPAEPVLRPHKLEASEISEDIPKGTYHNKPEEIVLEKKVAPEDREQIKLEKVANANGVDLHKVDLPSELRCPICNTYFKEAVMIPCCQHSFCKKCISEVLTPTARCPKCSSTKYRVEHLLPNLSLRHAIEHFLESQILASAPETDLQKYVPDGESGIQGKEVSAVTKRKLDLLYSTSAMDKGSNLNMAESVYESQNRKNAFLEGTGFHTGNSCAIDLLNRNGGRYKHDDLAPFADSQGENQPIMPQVCMPDEGGDRGYTVDNRNKKVGRTCYNCGSPDHLVRDCPTATTQNPMYHADRMFQGGMSGYGMPYWNAAAFPPVNPYMNMYGNPGMMPFSPAMVPVQPYGVPPYFPSTYGSLPVPGGNTRMGGLIPVGTRAEQPFRHSENFELQNSDSRSKYSYEKRQRSSDYEDDGIQKRRDYHEVERSSEHKSHRDRGKALSNSEESHGRKLQKDHHYDTHRDQKIKSDHRRYEKRSYSSNDKRDRGSHHTDRTVSGVEDVHSGNHKHDDVRYNKKYLECSRRHHNSRDQSDSDCSCSRLKIKKEINIKRKEPYDGDVQHRHNKDHGFRETRDRKKMVNDSDDEYHHSKRKRVH</sequence>
<dbReference type="PROSITE" id="PS50158">
    <property type="entry name" value="ZF_CCHC"/>
    <property type="match status" value="1"/>
</dbReference>
<feature type="compositionally biased region" description="Basic and acidic residues" evidence="7">
    <location>
        <begin position="615"/>
        <end position="651"/>
    </location>
</feature>
<dbReference type="PROSITE" id="PS51282">
    <property type="entry name" value="DWNN"/>
    <property type="match status" value="1"/>
</dbReference>
<dbReference type="Pfam" id="PF13923">
    <property type="entry name" value="zf-C3HC4_2"/>
    <property type="match status" value="1"/>
</dbReference>
<dbReference type="Pfam" id="PF08783">
    <property type="entry name" value="DWNN"/>
    <property type="match status" value="1"/>
</dbReference>
<proteinExistence type="predicted"/>
<dbReference type="PANTHER" id="PTHR15439:SF11">
    <property type="entry name" value="E3 UBIQUITIN LIGASE PQT3-LIKE ISOFORM X1"/>
    <property type="match status" value="1"/>
</dbReference>
<dbReference type="GO" id="GO:0006511">
    <property type="term" value="P:ubiquitin-dependent protein catabolic process"/>
    <property type="evidence" value="ECO:0007669"/>
    <property type="project" value="TreeGrafter"/>
</dbReference>
<evidence type="ECO:0000256" key="7">
    <source>
        <dbReference type="SAM" id="MobiDB-lite"/>
    </source>
</evidence>
<feature type="domain" description="DWNN" evidence="10">
    <location>
        <begin position="3"/>
        <end position="76"/>
    </location>
</feature>
<feature type="region of interest" description="Disordered" evidence="7">
    <location>
        <begin position="615"/>
        <end position="666"/>
    </location>
</feature>
<dbReference type="SMART" id="SM00343">
    <property type="entry name" value="ZnF_C2HC"/>
    <property type="match status" value="1"/>
</dbReference>
<evidence type="ECO:0000313" key="12">
    <source>
        <dbReference type="Proteomes" id="UP000245207"/>
    </source>
</evidence>
<dbReference type="InterPro" id="IPR001878">
    <property type="entry name" value="Znf_CCHC"/>
</dbReference>
<dbReference type="STRING" id="35608.A0A2U1MPT7"/>
<evidence type="ECO:0000256" key="3">
    <source>
        <dbReference type="ARBA" id="ARBA00022771"/>
    </source>
</evidence>
<keyword evidence="5" id="KW-0539">Nucleus</keyword>
<keyword evidence="2" id="KW-0479">Metal-binding</keyword>
<dbReference type="InterPro" id="IPR036875">
    <property type="entry name" value="Znf_CCHC_sf"/>
</dbReference>
<dbReference type="GO" id="GO:0005634">
    <property type="term" value="C:nucleus"/>
    <property type="evidence" value="ECO:0007669"/>
    <property type="project" value="UniProtKB-SubCell"/>
</dbReference>
<evidence type="ECO:0000256" key="2">
    <source>
        <dbReference type="ARBA" id="ARBA00022723"/>
    </source>
</evidence>
<feature type="domain" description="RING-type" evidence="8">
    <location>
        <begin position="145"/>
        <end position="184"/>
    </location>
</feature>
<dbReference type="Gene3D" id="3.10.20.90">
    <property type="entry name" value="Phosphatidylinositol 3-kinase Catalytic Subunit, Chain A, domain 1"/>
    <property type="match status" value="1"/>
</dbReference>
<dbReference type="InterPro" id="IPR014891">
    <property type="entry name" value="DWNN_domain"/>
</dbReference>